<dbReference type="EMBL" id="CAUYUJ010018138">
    <property type="protein sequence ID" value="CAK0880983.1"/>
    <property type="molecule type" value="Genomic_DNA"/>
</dbReference>
<dbReference type="Proteomes" id="UP001189429">
    <property type="component" value="Unassembled WGS sequence"/>
</dbReference>
<reference evidence="2" key="1">
    <citation type="submission" date="2023-10" db="EMBL/GenBank/DDBJ databases">
        <authorList>
            <person name="Chen Y."/>
            <person name="Shah S."/>
            <person name="Dougan E. K."/>
            <person name="Thang M."/>
            <person name="Chan C."/>
        </authorList>
    </citation>
    <scope>NUCLEOTIDE SEQUENCE [LARGE SCALE GENOMIC DNA]</scope>
</reference>
<evidence type="ECO:0000313" key="3">
    <source>
        <dbReference type="Proteomes" id="UP001189429"/>
    </source>
</evidence>
<feature type="region of interest" description="Disordered" evidence="1">
    <location>
        <begin position="73"/>
        <end position="137"/>
    </location>
</feature>
<name>A0ABN9W4F8_9DINO</name>
<feature type="compositionally biased region" description="Acidic residues" evidence="1">
    <location>
        <begin position="41"/>
        <end position="50"/>
    </location>
</feature>
<accession>A0ABN9W4F8</accession>
<feature type="region of interest" description="Disordered" evidence="1">
    <location>
        <begin position="28"/>
        <end position="50"/>
    </location>
</feature>
<sequence>EKLDSLESQHILATKEVEQLRRELVETLPSSAAAKSQLNTDTDEPTDNPDEQALLEQSFASDGFKLYKQALERKEAKKVAPQSPFDADGDARMAGDSEFAGPMGARVFRGHGAGGPEADGQERDRGAGGPDQRQDDR</sequence>
<gene>
    <name evidence="2" type="ORF">PCOR1329_LOCUS63971</name>
</gene>
<feature type="compositionally biased region" description="Polar residues" evidence="1">
    <location>
        <begin position="28"/>
        <end position="38"/>
    </location>
</feature>
<organism evidence="2 3">
    <name type="scientific">Prorocentrum cordatum</name>
    <dbReference type="NCBI Taxonomy" id="2364126"/>
    <lineage>
        <taxon>Eukaryota</taxon>
        <taxon>Sar</taxon>
        <taxon>Alveolata</taxon>
        <taxon>Dinophyceae</taxon>
        <taxon>Prorocentrales</taxon>
        <taxon>Prorocentraceae</taxon>
        <taxon>Prorocentrum</taxon>
    </lineage>
</organism>
<protein>
    <submittedName>
        <fullName evidence="2">Uncharacterized protein</fullName>
    </submittedName>
</protein>
<evidence type="ECO:0000256" key="1">
    <source>
        <dbReference type="SAM" id="MobiDB-lite"/>
    </source>
</evidence>
<comment type="caution">
    <text evidence="2">The sequence shown here is derived from an EMBL/GenBank/DDBJ whole genome shotgun (WGS) entry which is preliminary data.</text>
</comment>
<keyword evidence="3" id="KW-1185">Reference proteome</keyword>
<feature type="compositionally biased region" description="Basic and acidic residues" evidence="1">
    <location>
        <begin position="120"/>
        <end position="137"/>
    </location>
</feature>
<proteinExistence type="predicted"/>
<evidence type="ECO:0000313" key="2">
    <source>
        <dbReference type="EMBL" id="CAK0880983.1"/>
    </source>
</evidence>
<feature type="non-terminal residue" evidence="2">
    <location>
        <position position="1"/>
    </location>
</feature>